<organism evidence="1 2">
    <name type="scientific">Smallanthus sonchifolius</name>
    <dbReference type="NCBI Taxonomy" id="185202"/>
    <lineage>
        <taxon>Eukaryota</taxon>
        <taxon>Viridiplantae</taxon>
        <taxon>Streptophyta</taxon>
        <taxon>Embryophyta</taxon>
        <taxon>Tracheophyta</taxon>
        <taxon>Spermatophyta</taxon>
        <taxon>Magnoliopsida</taxon>
        <taxon>eudicotyledons</taxon>
        <taxon>Gunneridae</taxon>
        <taxon>Pentapetalae</taxon>
        <taxon>asterids</taxon>
        <taxon>campanulids</taxon>
        <taxon>Asterales</taxon>
        <taxon>Asteraceae</taxon>
        <taxon>Asteroideae</taxon>
        <taxon>Heliantheae alliance</taxon>
        <taxon>Millerieae</taxon>
        <taxon>Smallanthus</taxon>
    </lineage>
</organism>
<gene>
    <name evidence="1" type="ORF">L1987_51106</name>
</gene>
<sequence length="159" mass="17619">MDINKIMNVIVDGCVFTLMKIISIKSLYIGSVGNSIPPFNLHIGVSQILVATSIEALSQLPSSPPRHWRSSSFIWYVLSLSRHLSRSCVSDSSACGLSTHALLEAHTLVPHFVLATENDVQLNFVGLFATYELYNDLVAMAANETCRSFWKLTMPMNED</sequence>
<comment type="caution">
    <text evidence="1">The sequence shown here is derived from an EMBL/GenBank/DDBJ whole genome shotgun (WGS) entry which is preliminary data.</text>
</comment>
<reference evidence="1 2" key="2">
    <citation type="journal article" date="2022" name="Mol. Ecol. Resour.">
        <title>The genomes of chicory, endive, great burdock and yacon provide insights into Asteraceae paleo-polyploidization history and plant inulin production.</title>
        <authorList>
            <person name="Fan W."/>
            <person name="Wang S."/>
            <person name="Wang H."/>
            <person name="Wang A."/>
            <person name="Jiang F."/>
            <person name="Liu H."/>
            <person name="Zhao H."/>
            <person name="Xu D."/>
            <person name="Zhang Y."/>
        </authorList>
    </citation>
    <scope>NUCLEOTIDE SEQUENCE [LARGE SCALE GENOMIC DNA]</scope>
    <source>
        <strain evidence="2">cv. Yunnan</strain>
        <tissue evidence="1">Leaves</tissue>
    </source>
</reference>
<evidence type="ECO:0000313" key="1">
    <source>
        <dbReference type="EMBL" id="KAI3760707.1"/>
    </source>
</evidence>
<reference evidence="2" key="1">
    <citation type="journal article" date="2022" name="Mol. Ecol. Resour.">
        <title>The genomes of chicory, endive, great burdock and yacon provide insights into Asteraceae palaeo-polyploidization history and plant inulin production.</title>
        <authorList>
            <person name="Fan W."/>
            <person name="Wang S."/>
            <person name="Wang H."/>
            <person name="Wang A."/>
            <person name="Jiang F."/>
            <person name="Liu H."/>
            <person name="Zhao H."/>
            <person name="Xu D."/>
            <person name="Zhang Y."/>
        </authorList>
    </citation>
    <scope>NUCLEOTIDE SEQUENCE [LARGE SCALE GENOMIC DNA]</scope>
    <source>
        <strain evidence="2">cv. Yunnan</strain>
    </source>
</reference>
<name>A0ACB9EQI2_9ASTR</name>
<accession>A0ACB9EQI2</accession>
<evidence type="ECO:0000313" key="2">
    <source>
        <dbReference type="Proteomes" id="UP001056120"/>
    </source>
</evidence>
<dbReference type="EMBL" id="CM042034">
    <property type="protein sequence ID" value="KAI3760707.1"/>
    <property type="molecule type" value="Genomic_DNA"/>
</dbReference>
<keyword evidence="2" id="KW-1185">Reference proteome</keyword>
<protein>
    <submittedName>
        <fullName evidence="1">Uncharacterized protein</fullName>
    </submittedName>
</protein>
<dbReference type="Proteomes" id="UP001056120">
    <property type="component" value="Linkage Group LG17"/>
</dbReference>
<proteinExistence type="predicted"/>